<name>A0A9N7V6U5_PLEPL</name>
<dbReference type="AlphaFoldDB" id="A0A9N7V6U5"/>
<feature type="non-terminal residue" evidence="1">
    <location>
        <position position="116"/>
    </location>
</feature>
<evidence type="ECO:0000313" key="2">
    <source>
        <dbReference type="Proteomes" id="UP001153269"/>
    </source>
</evidence>
<gene>
    <name evidence="1" type="ORF">PLEPLA_LOCUS32947</name>
</gene>
<comment type="caution">
    <text evidence="1">The sequence shown here is derived from an EMBL/GenBank/DDBJ whole genome shotgun (WGS) entry which is preliminary data.</text>
</comment>
<dbReference type="EMBL" id="CADEAL010003572">
    <property type="protein sequence ID" value="CAB1445216.1"/>
    <property type="molecule type" value="Genomic_DNA"/>
</dbReference>
<protein>
    <submittedName>
        <fullName evidence="1">Uncharacterized protein</fullName>
    </submittedName>
</protein>
<evidence type="ECO:0000313" key="1">
    <source>
        <dbReference type="EMBL" id="CAB1445216.1"/>
    </source>
</evidence>
<proteinExistence type="predicted"/>
<dbReference type="Proteomes" id="UP001153269">
    <property type="component" value="Unassembled WGS sequence"/>
</dbReference>
<organism evidence="1 2">
    <name type="scientific">Pleuronectes platessa</name>
    <name type="common">European plaice</name>
    <dbReference type="NCBI Taxonomy" id="8262"/>
    <lineage>
        <taxon>Eukaryota</taxon>
        <taxon>Metazoa</taxon>
        <taxon>Chordata</taxon>
        <taxon>Craniata</taxon>
        <taxon>Vertebrata</taxon>
        <taxon>Euteleostomi</taxon>
        <taxon>Actinopterygii</taxon>
        <taxon>Neopterygii</taxon>
        <taxon>Teleostei</taxon>
        <taxon>Neoteleostei</taxon>
        <taxon>Acanthomorphata</taxon>
        <taxon>Carangaria</taxon>
        <taxon>Pleuronectiformes</taxon>
        <taxon>Pleuronectoidei</taxon>
        <taxon>Pleuronectidae</taxon>
        <taxon>Pleuronectes</taxon>
    </lineage>
</organism>
<reference evidence="1" key="1">
    <citation type="submission" date="2020-03" db="EMBL/GenBank/DDBJ databases">
        <authorList>
            <person name="Weist P."/>
        </authorList>
    </citation>
    <scope>NUCLEOTIDE SEQUENCE</scope>
</reference>
<sequence>MRLRYRRRGLANFLGPAASAATMLSRLHACGSSGETTGAGVCYRPSDSDLDAKADGFESALRSRQTPGSTALRGGGGKFPCRWRVYVAALLAVRARVQVFSQEESVMYGFGGGARR</sequence>
<keyword evidence="2" id="KW-1185">Reference proteome</keyword>
<accession>A0A9N7V6U5</accession>